<sequence>MFQAIYNVHLKDRLRGKRLKSRFETPRISNPYFTIAAKQRADQMIGITNLFILATAALATVIPRETSAVAQIHLSIDEINSGLATVSNDIQNFNATAILSDLENISSTILQAGRDVAELDGTVSESDALVVTYYVRNAMQPAVDETILDLRKAKQKLNRAGVLEDVAKKLEDLGSFVIVLGAALLSKTPESKKADAQEVLDGIVTTFRDAVKALRS</sequence>
<name>A0A2S6C2G5_9PEZI</name>
<dbReference type="InterPro" id="IPR021054">
    <property type="entry name" value="Cell_wall_mannoprotein_1"/>
</dbReference>
<gene>
    <name evidence="1" type="ORF">CBER1_05851</name>
</gene>
<dbReference type="EMBL" id="PNEN01000573">
    <property type="protein sequence ID" value="PPJ53934.1"/>
    <property type="molecule type" value="Genomic_DNA"/>
</dbReference>
<dbReference type="PANTHER" id="PTHR38123:SF1">
    <property type="entry name" value="HYDROPHOBIC SURFACE BINDING PROTEIN"/>
    <property type="match status" value="1"/>
</dbReference>
<evidence type="ECO:0000313" key="2">
    <source>
        <dbReference type="Proteomes" id="UP000237631"/>
    </source>
</evidence>
<reference evidence="2" key="1">
    <citation type="journal article" date="2017" name="bioRxiv">
        <title>Conservation of a gene cluster reveals novel cercosporin biosynthetic mechanisms and extends production to the genus Colletotrichum.</title>
        <authorList>
            <person name="de Jonge R."/>
            <person name="Ebert M.K."/>
            <person name="Huitt-Roehl C.R."/>
            <person name="Pal P."/>
            <person name="Suttle J.C."/>
            <person name="Spanner R.E."/>
            <person name="Neubauer J.D."/>
            <person name="Jurick W.M.II."/>
            <person name="Stott K.A."/>
            <person name="Secor G.A."/>
            <person name="Thomma B.P.H.J."/>
            <person name="Van de Peer Y."/>
            <person name="Townsend C.A."/>
            <person name="Bolton M.D."/>
        </authorList>
    </citation>
    <scope>NUCLEOTIDE SEQUENCE [LARGE SCALE GENOMIC DNA]</scope>
    <source>
        <strain evidence="2">CBS538.71</strain>
    </source>
</reference>
<dbReference type="OrthoDB" id="3630967at2759"/>
<dbReference type="Gene3D" id="1.20.1280.140">
    <property type="match status" value="1"/>
</dbReference>
<evidence type="ECO:0008006" key="3">
    <source>
        <dbReference type="Google" id="ProtNLM"/>
    </source>
</evidence>
<proteinExistence type="predicted"/>
<keyword evidence="2" id="KW-1185">Reference proteome</keyword>
<organism evidence="1 2">
    <name type="scientific">Cercospora berteroae</name>
    <dbReference type="NCBI Taxonomy" id="357750"/>
    <lineage>
        <taxon>Eukaryota</taxon>
        <taxon>Fungi</taxon>
        <taxon>Dikarya</taxon>
        <taxon>Ascomycota</taxon>
        <taxon>Pezizomycotina</taxon>
        <taxon>Dothideomycetes</taxon>
        <taxon>Dothideomycetidae</taxon>
        <taxon>Mycosphaerellales</taxon>
        <taxon>Mycosphaerellaceae</taxon>
        <taxon>Cercospora</taxon>
    </lineage>
</organism>
<evidence type="ECO:0000313" key="1">
    <source>
        <dbReference type="EMBL" id="PPJ53934.1"/>
    </source>
</evidence>
<dbReference type="Pfam" id="PF12296">
    <property type="entry name" value="HsbA"/>
    <property type="match status" value="1"/>
</dbReference>
<comment type="caution">
    <text evidence="1">The sequence shown here is derived from an EMBL/GenBank/DDBJ whole genome shotgun (WGS) entry which is preliminary data.</text>
</comment>
<dbReference type="GO" id="GO:0005576">
    <property type="term" value="C:extracellular region"/>
    <property type="evidence" value="ECO:0007669"/>
    <property type="project" value="TreeGrafter"/>
</dbReference>
<accession>A0A2S6C2G5</accession>
<dbReference type="AlphaFoldDB" id="A0A2S6C2G5"/>
<dbReference type="PANTHER" id="PTHR38123">
    <property type="entry name" value="CELL WALL SERINE-THREONINE-RICH GALACTOMANNOPROTEIN MP1 (AFU_ORTHOLOGUE AFUA_4G03240)"/>
    <property type="match status" value="1"/>
</dbReference>
<dbReference type="Proteomes" id="UP000237631">
    <property type="component" value="Unassembled WGS sequence"/>
</dbReference>
<protein>
    <recommendedName>
        <fullName evidence="3">Hydrophobic surface binding protein</fullName>
    </recommendedName>
</protein>